<dbReference type="CDD" id="cd00077">
    <property type="entry name" value="HDc"/>
    <property type="match status" value="1"/>
</dbReference>
<dbReference type="Pfam" id="PF00072">
    <property type="entry name" value="Response_reg"/>
    <property type="match status" value="1"/>
</dbReference>
<keyword evidence="6" id="KW-1185">Reference proteome</keyword>
<dbReference type="KEGG" id="sgbi:P3F81_00160"/>
<evidence type="ECO:0000259" key="4">
    <source>
        <dbReference type="PROSITE" id="PS51832"/>
    </source>
</evidence>
<dbReference type="Pfam" id="PF00990">
    <property type="entry name" value="GGDEF"/>
    <property type="match status" value="1"/>
</dbReference>
<reference evidence="5" key="1">
    <citation type="submission" date="2023-03" db="EMBL/GenBank/DDBJ databases">
        <title>Selenobaculum gbiensis gen. nov. sp. nov., a new bacterium isolated from the gut microbiota of IBD patient.</title>
        <authorList>
            <person name="Yeo S."/>
            <person name="Park H."/>
            <person name="Huh C.S."/>
        </authorList>
    </citation>
    <scope>NUCLEOTIDE SEQUENCE</scope>
    <source>
        <strain evidence="5">ICN-92133</strain>
    </source>
</reference>
<dbReference type="NCBIfam" id="TIGR00277">
    <property type="entry name" value="HDIG"/>
    <property type="match status" value="1"/>
</dbReference>
<evidence type="ECO:0000259" key="2">
    <source>
        <dbReference type="PROSITE" id="PS50110"/>
    </source>
</evidence>
<dbReference type="InterPro" id="IPR000160">
    <property type="entry name" value="GGDEF_dom"/>
</dbReference>
<dbReference type="PROSITE" id="PS50110">
    <property type="entry name" value="RESPONSE_REGULATORY"/>
    <property type="match status" value="1"/>
</dbReference>
<evidence type="ECO:0000313" key="5">
    <source>
        <dbReference type="EMBL" id="WIW70782.1"/>
    </source>
</evidence>
<dbReference type="Gene3D" id="3.40.50.2300">
    <property type="match status" value="1"/>
</dbReference>
<dbReference type="EC" id="2.7.7.65" evidence="5"/>
<dbReference type="SUPFAM" id="SSF109604">
    <property type="entry name" value="HD-domain/PDEase-like"/>
    <property type="match status" value="1"/>
</dbReference>
<proteinExistence type="predicted"/>
<dbReference type="PROSITE" id="PS50887">
    <property type="entry name" value="GGDEF"/>
    <property type="match status" value="1"/>
</dbReference>
<dbReference type="Gene3D" id="3.30.70.270">
    <property type="match status" value="1"/>
</dbReference>
<keyword evidence="1" id="KW-0597">Phosphoprotein</keyword>
<dbReference type="InterPro" id="IPR037522">
    <property type="entry name" value="HD_GYP_dom"/>
</dbReference>
<feature type="modified residue" description="4-aspartylphosphate" evidence="1">
    <location>
        <position position="61"/>
    </location>
</feature>
<dbReference type="EMBL" id="CP120678">
    <property type="protein sequence ID" value="WIW70782.1"/>
    <property type="molecule type" value="Genomic_DNA"/>
</dbReference>
<dbReference type="InterPro" id="IPR029787">
    <property type="entry name" value="Nucleotide_cyclase"/>
</dbReference>
<dbReference type="SMART" id="SM00448">
    <property type="entry name" value="REC"/>
    <property type="match status" value="1"/>
</dbReference>
<dbReference type="InterPro" id="IPR003607">
    <property type="entry name" value="HD/PDEase_dom"/>
</dbReference>
<sequence length="683" mass="77620">MEMKKMIEPVFSVLVVDDTLLYRTMAENILTADGYRVYCIESGLGAINLLKTIKPTIILLDIEMKKMDGYETFSVIRNCPETADIPIIFITSKTKPEYELKAFQLGAADYISKPFIPEIMLKRIDRVIQLDLLQKKLEQQVKVKGEQLEKISLQAISTVAATVDAKGRYTRGHSVRVAKIAVRIAEILGWKQEKIIELKHIALLHDIGKIGISDLILNKPTKLTDEEYEIVKNHTAIGCEILKDITVIKNICDGAKWHHEWYDGNGYPDGIAGENIPLTARIIGIADAYDAMASRRSYRSSLPNQFIVSELTKYRGTQFDPDLVDIMLMLIEDGLDVKASEHPVFIAGNLASESQALLYQVYNKSVEENRKALGLDALTQVYNRRFFEFEVNHALGQGYTGIFMMLDIDNYKQVNDTYGHVVGDKLLILLAEVFRNVLSAEDYVGRMGGDEFVIFLNNSFSEDYVDTIVNEISKNFNEEKSEVDYLNICSLSIGIAVAEKSTNKISFANLYRQADIALYSAKQLGKNRHAYYHAILQDIKKITLKNIEQDILSFKKYVFAKEHNQSILTPPERYELAYQIIKRILSKQKNCRVDIIILAISSDSYVDQKNIIKESKQSLKVAIHKSLRASDFDLEFGENQFMVILANASDAVCDRVAARVIKQHRMESDEVVEVLYRKAEIIW</sequence>
<keyword evidence="5" id="KW-0548">Nucleotidyltransferase</keyword>
<dbReference type="GO" id="GO:0000160">
    <property type="term" value="P:phosphorelay signal transduction system"/>
    <property type="evidence" value="ECO:0007669"/>
    <property type="project" value="InterPro"/>
</dbReference>
<dbReference type="CDD" id="cd01949">
    <property type="entry name" value="GGDEF"/>
    <property type="match status" value="1"/>
</dbReference>
<gene>
    <name evidence="5" type="ORF">P3F81_00160</name>
</gene>
<dbReference type="PANTHER" id="PTHR45228:SF4">
    <property type="entry name" value="LIPOPROTEIN"/>
    <property type="match status" value="1"/>
</dbReference>
<dbReference type="InterPro" id="IPR052020">
    <property type="entry name" value="Cyclic_di-GMP/3'3'-cGAMP_PDE"/>
</dbReference>
<feature type="domain" description="GGDEF" evidence="3">
    <location>
        <begin position="399"/>
        <end position="534"/>
    </location>
</feature>
<dbReference type="SUPFAM" id="SSF52172">
    <property type="entry name" value="CheY-like"/>
    <property type="match status" value="1"/>
</dbReference>
<dbReference type="SMART" id="SM00267">
    <property type="entry name" value="GGDEF"/>
    <property type="match status" value="1"/>
</dbReference>
<dbReference type="AlphaFoldDB" id="A0A9Y2AIB8"/>
<dbReference type="Proteomes" id="UP001243623">
    <property type="component" value="Chromosome"/>
</dbReference>
<dbReference type="InterPro" id="IPR043128">
    <property type="entry name" value="Rev_trsase/Diguanyl_cyclase"/>
</dbReference>
<dbReference type="InterPro" id="IPR011006">
    <property type="entry name" value="CheY-like_superfamily"/>
</dbReference>
<evidence type="ECO:0000259" key="3">
    <source>
        <dbReference type="PROSITE" id="PS50887"/>
    </source>
</evidence>
<dbReference type="InterPro" id="IPR006675">
    <property type="entry name" value="HDIG_dom"/>
</dbReference>
<organism evidence="5 6">
    <name type="scientific">Selenobaculum gibii</name>
    <dbReference type="NCBI Taxonomy" id="3054208"/>
    <lineage>
        <taxon>Bacteria</taxon>
        <taxon>Bacillati</taxon>
        <taxon>Bacillota</taxon>
        <taxon>Negativicutes</taxon>
        <taxon>Selenomonadales</taxon>
        <taxon>Selenomonadaceae</taxon>
        <taxon>Selenobaculum</taxon>
    </lineage>
</organism>
<dbReference type="InterPro" id="IPR001789">
    <property type="entry name" value="Sig_transdc_resp-reg_receiver"/>
</dbReference>
<accession>A0A9Y2AIB8</accession>
<evidence type="ECO:0000256" key="1">
    <source>
        <dbReference type="PROSITE-ProRule" id="PRU00169"/>
    </source>
</evidence>
<feature type="domain" description="HD-GYP" evidence="4">
    <location>
        <begin position="148"/>
        <end position="343"/>
    </location>
</feature>
<name>A0A9Y2AIB8_9FIRM</name>
<dbReference type="SUPFAM" id="SSF55073">
    <property type="entry name" value="Nucleotide cyclase"/>
    <property type="match status" value="1"/>
</dbReference>
<dbReference type="Pfam" id="PF13487">
    <property type="entry name" value="HD_5"/>
    <property type="match status" value="1"/>
</dbReference>
<dbReference type="SMART" id="SM00471">
    <property type="entry name" value="HDc"/>
    <property type="match status" value="1"/>
</dbReference>
<feature type="domain" description="Response regulatory" evidence="2">
    <location>
        <begin position="12"/>
        <end position="128"/>
    </location>
</feature>
<dbReference type="Gene3D" id="1.10.3210.10">
    <property type="entry name" value="Hypothetical protein af1432"/>
    <property type="match status" value="1"/>
</dbReference>
<dbReference type="PANTHER" id="PTHR45228">
    <property type="entry name" value="CYCLIC DI-GMP PHOSPHODIESTERASE TM_0186-RELATED"/>
    <property type="match status" value="1"/>
</dbReference>
<evidence type="ECO:0000313" key="6">
    <source>
        <dbReference type="Proteomes" id="UP001243623"/>
    </source>
</evidence>
<dbReference type="NCBIfam" id="TIGR00254">
    <property type="entry name" value="GGDEF"/>
    <property type="match status" value="1"/>
</dbReference>
<dbReference type="GO" id="GO:0052621">
    <property type="term" value="F:diguanylate cyclase activity"/>
    <property type="evidence" value="ECO:0007669"/>
    <property type="project" value="UniProtKB-EC"/>
</dbReference>
<protein>
    <submittedName>
        <fullName evidence="5">Diguanylate cyclase</fullName>
        <ecNumber evidence="5">2.7.7.65</ecNumber>
    </submittedName>
</protein>
<dbReference type="RefSeq" id="WP_147669319.1">
    <property type="nucleotide sequence ID" value="NZ_CP120678.1"/>
</dbReference>
<dbReference type="PROSITE" id="PS51832">
    <property type="entry name" value="HD_GYP"/>
    <property type="match status" value="1"/>
</dbReference>
<keyword evidence="5" id="KW-0808">Transferase</keyword>